<protein>
    <submittedName>
        <fullName evidence="1">Uncharacterized protein</fullName>
    </submittedName>
</protein>
<organism evidence="1 2">
    <name type="scientific">Acetobacter aceti</name>
    <dbReference type="NCBI Taxonomy" id="435"/>
    <lineage>
        <taxon>Bacteria</taxon>
        <taxon>Pseudomonadati</taxon>
        <taxon>Pseudomonadota</taxon>
        <taxon>Alphaproteobacteria</taxon>
        <taxon>Acetobacterales</taxon>
        <taxon>Acetobacteraceae</taxon>
        <taxon>Acetobacter</taxon>
        <taxon>Acetobacter subgen. Acetobacter</taxon>
    </lineage>
</organism>
<sequence length="66" mass="7638">MVESANSLTGTELTERRADTEPVTRFFHYVKKTMISNVYNHTIKLLFGGLYIQDIDGIENRWSEEA</sequence>
<evidence type="ECO:0000313" key="2">
    <source>
        <dbReference type="Proteomes" id="UP000188937"/>
    </source>
</evidence>
<dbReference type="Proteomes" id="UP000188937">
    <property type="component" value="Chromosome"/>
</dbReference>
<accession>A0A1U9KHM1</accession>
<proteinExistence type="predicted"/>
<evidence type="ECO:0000313" key="1">
    <source>
        <dbReference type="EMBL" id="AQS85290.1"/>
    </source>
</evidence>
<name>A0A1U9KHM1_ACEAC</name>
<dbReference type="EMBL" id="CP014692">
    <property type="protein sequence ID" value="AQS85290.1"/>
    <property type="molecule type" value="Genomic_DNA"/>
</dbReference>
<reference evidence="1 2" key="1">
    <citation type="submission" date="2016-03" db="EMBL/GenBank/DDBJ databases">
        <title>Acetic acid bacteria sequencing.</title>
        <authorList>
            <person name="Brandt J."/>
            <person name="Jakob F."/>
            <person name="Vogel R.F."/>
        </authorList>
    </citation>
    <scope>NUCLEOTIDE SEQUENCE [LARGE SCALE GENOMIC DNA]</scope>
    <source>
        <strain evidence="1 2">TMW2.1153</strain>
    </source>
</reference>
<keyword evidence="2" id="KW-1185">Reference proteome</keyword>
<dbReference type="AlphaFoldDB" id="A0A1U9KHM1"/>
<dbReference type="KEGG" id="aace:A0U92_11390"/>
<gene>
    <name evidence="1" type="ORF">A0U92_11390</name>
</gene>